<dbReference type="SUPFAM" id="SSF101960">
    <property type="entry name" value="Stabilizer of iron transporter SufD"/>
    <property type="match status" value="1"/>
</dbReference>
<proteinExistence type="inferred from homology"/>
<dbReference type="Pfam" id="PF19295">
    <property type="entry name" value="SufBD_N"/>
    <property type="match status" value="1"/>
</dbReference>
<keyword evidence="5" id="KW-1185">Reference proteome</keyword>
<dbReference type="InterPro" id="IPR037284">
    <property type="entry name" value="SUF_FeS_clus_asmbl_SufBD_sf"/>
</dbReference>
<name>A0A1M5SEH5_9BACT</name>
<feature type="domain" description="SUF system FeS cluster assembly SufBD core" evidence="2">
    <location>
        <begin position="218"/>
        <end position="451"/>
    </location>
</feature>
<dbReference type="InterPro" id="IPR045595">
    <property type="entry name" value="SufBD_N"/>
</dbReference>
<gene>
    <name evidence="4" type="ORF">SAMN02745199_0828</name>
</gene>
<dbReference type="GO" id="GO:0016226">
    <property type="term" value="P:iron-sulfur cluster assembly"/>
    <property type="evidence" value="ECO:0007669"/>
    <property type="project" value="InterPro"/>
</dbReference>
<evidence type="ECO:0000259" key="3">
    <source>
        <dbReference type="Pfam" id="PF19295"/>
    </source>
</evidence>
<dbReference type="InterPro" id="IPR055346">
    <property type="entry name" value="Fe-S_cluster_assembly_SufBD"/>
</dbReference>
<evidence type="ECO:0000313" key="4">
    <source>
        <dbReference type="EMBL" id="SHH36881.1"/>
    </source>
</evidence>
<dbReference type="InterPro" id="IPR000825">
    <property type="entry name" value="SUF_FeS_clus_asmbl_SufBD_core"/>
</dbReference>
<accession>A0A1M5SEH5</accession>
<sequence>MQMKLKKKVIQLLRGDEMNNLEFNDDKFNYIADIEIEYKTLPGLTKEVIEEISDVKNEPEWMKELRIKSLKIFQTWHDPRFGVDISELDLNKIIPYIKPKAKKTATWEEVPEEIKNAFDKLGIPEAERKYFAGVGAQFDSEIVYQNIKTELQKLGIIFLDMETAVKEYPDLVKEYFMKLVPPHDHKFAALHGAIWSGGTFLYVPKGVKVPLPLQAYFLMSNPGMSQLEHTIIVADEGSEVTFIEGCSAPRYNVINLHTGMVEIYVKKDAKVKYMTIQNWSKNTYNLNTKRAIIEENGVMSWVSGSLGSMKTMLYPMTILKGKGAKSESLGITYAGPGQHMDTGSKVVHLAPYTSSTIDARSISVGGGWAFYRGLLRIGKDAEKSKSHVQCSALMLDNKSKSDTVPIIEVYNSNSDIGHEARIGRIKDDQIFYLMSRGLTEAEAKSLIVKGFIEPIVKSLPFEYAVELNRLIEMEIESSIG</sequence>
<dbReference type="STRING" id="1123380.SAMN02745199_0828"/>
<evidence type="ECO:0000259" key="2">
    <source>
        <dbReference type="Pfam" id="PF01458"/>
    </source>
</evidence>
<dbReference type="NCBIfam" id="TIGR01980">
    <property type="entry name" value="sufB"/>
    <property type="match status" value="1"/>
</dbReference>
<dbReference type="EMBL" id="FQXN01000003">
    <property type="protein sequence ID" value="SHH36881.1"/>
    <property type="molecule type" value="Genomic_DNA"/>
</dbReference>
<dbReference type="PANTHER" id="PTHR30508:SF1">
    <property type="entry name" value="UPF0051 PROTEIN ABCI8, CHLOROPLASTIC-RELATED"/>
    <property type="match status" value="1"/>
</dbReference>
<protein>
    <submittedName>
        <fullName evidence="4">Iron-regulated ABC transporter membrane component SufB</fullName>
    </submittedName>
</protein>
<evidence type="ECO:0000313" key="5">
    <source>
        <dbReference type="Proteomes" id="UP000242592"/>
    </source>
</evidence>
<dbReference type="AlphaFoldDB" id="A0A1M5SEH5"/>
<feature type="domain" description="SUF system FeS cluster assembly SufBD N-terminal" evidence="3">
    <location>
        <begin position="152"/>
        <end position="214"/>
    </location>
</feature>
<reference evidence="5" key="1">
    <citation type="submission" date="2016-11" db="EMBL/GenBank/DDBJ databases">
        <authorList>
            <person name="Varghese N."/>
            <person name="Submissions S."/>
        </authorList>
    </citation>
    <scope>NUCLEOTIDE SEQUENCE [LARGE SCALE GENOMIC DNA]</scope>
    <source>
        <strain evidence="5">DSM 15807</strain>
    </source>
</reference>
<comment type="similarity">
    <text evidence="1">Belongs to the iron-sulfur cluster assembly SufBD family.</text>
</comment>
<evidence type="ECO:0000256" key="1">
    <source>
        <dbReference type="ARBA" id="ARBA00043967"/>
    </source>
</evidence>
<dbReference type="Pfam" id="PF01458">
    <property type="entry name" value="SUFBD_core"/>
    <property type="match status" value="1"/>
</dbReference>
<dbReference type="Proteomes" id="UP000242592">
    <property type="component" value="Unassembled WGS sequence"/>
</dbReference>
<dbReference type="PANTHER" id="PTHR30508">
    <property type="entry name" value="FES CLUSTER ASSEMBLY PROTEIN SUF"/>
    <property type="match status" value="1"/>
</dbReference>
<organism evidence="4 5">
    <name type="scientific">Thermosipho atlanticus DSM 15807</name>
    <dbReference type="NCBI Taxonomy" id="1123380"/>
    <lineage>
        <taxon>Bacteria</taxon>
        <taxon>Thermotogati</taxon>
        <taxon>Thermotogota</taxon>
        <taxon>Thermotogae</taxon>
        <taxon>Thermotogales</taxon>
        <taxon>Fervidobacteriaceae</taxon>
        <taxon>Thermosipho</taxon>
    </lineage>
</organism>
<dbReference type="InterPro" id="IPR010231">
    <property type="entry name" value="SUF_FeS_clus_asmbl_SufB"/>
</dbReference>